<dbReference type="HOGENOM" id="CLU_1610945_0_0_1"/>
<evidence type="ECO:0000256" key="1">
    <source>
        <dbReference type="SAM" id="Coils"/>
    </source>
</evidence>
<accession>A0A0D0CTV4</accession>
<proteinExistence type="predicted"/>
<name>A0A0D0CTV4_9AGAR</name>
<reference evidence="3 4" key="1">
    <citation type="submission" date="2014-04" db="EMBL/GenBank/DDBJ databases">
        <title>Evolutionary Origins and Diversification of the Mycorrhizal Mutualists.</title>
        <authorList>
            <consortium name="DOE Joint Genome Institute"/>
            <consortium name="Mycorrhizal Genomics Consortium"/>
            <person name="Kohler A."/>
            <person name="Kuo A."/>
            <person name="Nagy L.G."/>
            <person name="Floudas D."/>
            <person name="Copeland A."/>
            <person name="Barry K.W."/>
            <person name="Cichocki N."/>
            <person name="Veneault-Fourrey C."/>
            <person name="LaButti K."/>
            <person name="Lindquist E.A."/>
            <person name="Lipzen A."/>
            <person name="Lundell T."/>
            <person name="Morin E."/>
            <person name="Murat C."/>
            <person name="Riley R."/>
            <person name="Ohm R."/>
            <person name="Sun H."/>
            <person name="Tunlid A."/>
            <person name="Henrissat B."/>
            <person name="Grigoriev I.V."/>
            <person name="Hibbett D.S."/>
            <person name="Martin F."/>
        </authorList>
    </citation>
    <scope>NUCLEOTIDE SEQUENCE [LARGE SCALE GENOMIC DNA]</scope>
    <source>
        <strain evidence="3 4">FD-317 M1</strain>
    </source>
</reference>
<feature type="coiled-coil region" evidence="1">
    <location>
        <begin position="30"/>
        <end position="116"/>
    </location>
</feature>
<evidence type="ECO:0000313" key="4">
    <source>
        <dbReference type="Proteomes" id="UP000053593"/>
    </source>
</evidence>
<keyword evidence="1" id="KW-0175">Coiled coil</keyword>
<sequence>MSAQKENLMADLPADVDQLKDHLVSVLQLNAGLQNQVHRLELHIQQMRLTGASQQLTHLIEELGTRNEELVAENNRLEEILENFDFMAISTMGAFYAILLQRFEALALQHERLKEKVVDQRTLIRALLCAQASQRIRHANDSQGIGSTNSGLPTHCTSGRFKPAL</sequence>
<organism evidence="3 4">
    <name type="scientific">Collybiopsis luxurians FD-317 M1</name>
    <dbReference type="NCBI Taxonomy" id="944289"/>
    <lineage>
        <taxon>Eukaryota</taxon>
        <taxon>Fungi</taxon>
        <taxon>Dikarya</taxon>
        <taxon>Basidiomycota</taxon>
        <taxon>Agaricomycotina</taxon>
        <taxon>Agaricomycetes</taxon>
        <taxon>Agaricomycetidae</taxon>
        <taxon>Agaricales</taxon>
        <taxon>Marasmiineae</taxon>
        <taxon>Omphalotaceae</taxon>
        <taxon>Collybiopsis</taxon>
        <taxon>Collybiopsis luxurians</taxon>
    </lineage>
</organism>
<gene>
    <name evidence="3" type="ORF">GYMLUDRAFT_60175</name>
</gene>
<feature type="compositionally biased region" description="Polar residues" evidence="2">
    <location>
        <begin position="141"/>
        <end position="157"/>
    </location>
</feature>
<dbReference type="AlphaFoldDB" id="A0A0D0CTV4"/>
<dbReference type="Proteomes" id="UP000053593">
    <property type="component" value="Unassembled WGS sequence"/>
</dbReference>
<evidence type="ECO:0000256" key="2">
    <source>
        <dbReference type="SAM" id="MobiDB-lite"/>
    </source>
</evidence>
<keyword evidence="4" id="KW-1185">Reference proteome</keyword>
<evidence type="ECO:0000313" key="3">
    <source>
        <dbReference type="EMBL" id="KIK59243.1"/>
    </source>
</evidence>
<protein>
    <submittedName>
        <fullName evidence="3">Uncharacterized protein</fullName>
    </submittedName>
</protein>
<dbReference type="EMBL" id="KN834780">
    <property type="protein sequence ID" value="KIK59243.1"/>
    <property type="molecule type" value="Genomic_DNA"/>
</dbReference>
<feature type="region of interest" description="Disordered" evidence="2">
    <location>
        <begin position="141"/>
        <end position="165"/>
    </location>
</feature>